<feature type="chain" id="PRO_5045297495" evidence="2">
    <location>
        <begin position="22"/>
        <end position="133"/>
    </location>
</feature>
<evidence type="ECO:0000256" key="2">
    <source>
        <dbReference type="SAM" id="SignalP"/>
    </source>
</evidence>
<protein>
    <submittedName>
        <fullName evidence="3">Uncharacterized protein</fullName>
    </submittedName>
</protein>
<accession>A0ABV7F0F8</accession>
<evidence type="ECO:0000256" key="1">
    <source>
        <dbReference type="SAM" id="MobiDB-lite"/>
    </source>
</evidence>
<proteinExistence type="predicted"/>
<comment type="caution">
    <text evidence="3">The sequence shown here is derived from an EMBL/GenBank/DDBJ whole genome shotgun (WGS) entry which is preliminary data.</text>
</comment>
<keyword evidence="2" id="KW-0732">Signal</keyword>
<feature type="region of interest" description="Disordered" evidence="1">
    <location>
        <begin position="70"/>
        <end position="133"/>
    </location>
</feature>
<reference evidence="4" key="1">
    <citation type="journal article" date="2019" name="Int. J. Syst. Evol. Microbiol.">
        <title>The Global Catalogue of Microorganisms (GCM) 10K type strain sequencing project: providing services to taxonomists for standard genome sequencing and annotation.</title>
        <authorList>
            <consortium name="The Broad Institute Genomics Platform"/>
            <consortium name="The Broad Institute Genome Sequencing Center for Infectious Disease"/>
            <person name="Wu L."/>
            <person name="Ma J."/>
        </authorList>
    </citation>
    <scope>NUCLEOTIDE SEQUENCE [LARGE SCALE GENOMIC DNA]</scope>
    <source>
        <strain evidence="4">KCTC 42986</strain>
    </source>
</reference>
<dbReference type="RefSeq" id="WP_390327688.1">
    <property type="nucleotide sequence ID" value="NZ_JBHRTP010000031.1"/>
</dbReference>
<keyword evidence="4" id="KW-1185">Reference proteome</keyword>
<sequence length="133" mass="14158">MRLASSMALVVLATLSTTVVAAENHQPLDPTDPAAIVPVVPYESAFVGHKTLRESSESPAKVWRDANDEMGRIGGHAGQIKDAADQATPDAPASMPMPDKSTQQTKGSDGHQRKSGVDTMPPGHDMQNMKKEK</sequence>
<gene>
    <name evidence="3" type="ORF">ACFOFO_10545</name>
</gene>
<dbReference type="Proteomes" id="UP001595530">
    <property type="component" value="Unassembled WGS sequence"/>
</dbReference>
<feature type="signal peptide" evidence="2">
    <location>
        <begin position="1"/>
        <end position="21"/>
    </location>
</feature>
<dbReference type="EMBL" id="JBHRTP010000031">
    <property type="protein sequence ID" value="MFC3108395.1"/>
    <property type="molecule type" value="Genomic_DNA"/>
</dbReference>
<organism evidence="3 4">
    <name type="scientific">Undibacterium arcticum</name>
    <dbReference type="NCBI Taxonomy" id="1762892"/>
    <lineage>
        <taxon>Bacteria</taxon>
        <taxon>Pseudomonadati</taxon>
        <taxon>Pseudomonadota</taxon>
        <taxon>Betaproteobacteria</taxon>
        <taxon>Burkholderiales</taxon>
        <taxon>Oxalobacteraceae</taxon>
        <taxon>Undibacterium</taxon>
    </lineage>
</organism>
<name>A0ABV7F0F8_9BURK</name>
<evidence type="ECO:0000313" key="4">
    <source>
        <dbReference type="Proteomes" id="UP001595530"/>
    </source>
</evidence>
<evidence type="ECO:0000313" key="3">
    <source>
        <dbReference type="EMBL" id="MFC3108395.1"/>
    </source>
</evidence>